<dbReference type="PANTHER" id="PTHR12835">
    <property type="entry name" value="BIOTIN PROTEIN LIGASE"/>
    <property type="match status" value="1"/>
</dbReference>
<keyword evidence="2" id="KW-0436">Ligase</keyword>
<organism evidence="4 5">
    <name type="scientific">Planoprotostelium fungivorum</name>
    <dbReference type="NCBI Taxonomy" id="1890364"/>
    <lineage>
        <taxon>Eukaryota</taxon>
        <taxon>Amoebozoa</taxon>
        <taxon>Evosea</taxon>
        <taxon>Variosea</taxon>
        <taxon>Cavosteliida</taxon>
        <taxon>Cavosteliaceae</taxon>
        <taxon>Planoprotostelium</taxon>
    </lineage>
</organism>
<evidence type="ECO:0000313" key="4">
    <source>
        <dbReference type="EMBL" id="PRP81597.1"/>
    </source>
</evidence>
<sequence>MSGRIHLSGGFLVDTTFQTPIFHNHLKTSFLGRNLIHHQTTTSTMDDALRMAQRGAPHGTLIIAEEQTHGKARKDFRSWSSMPAGNLYFTVILRSAELEPLSLVHFAAPASLAMACRDRGVDAQVKWPNDVWSHNKKLSGMIQPVEYEQEDNSPYCGSYYSMLGVGINVNQDMSKHPDPLLSKGAISLSQIMGKIVSREILLAQFMNHLEENIQKSREGVMSLYRSVDLLSGRTVIIKPKGLEEMESFEASVVEVMDNGQLKVSVNGEEKILMNEEVGEIRPKL</sequence>
<dbReference type="NCBIfam" id="TIGR00121">
    <property type="entry name" value="birA_ligase"/>
    <property type="match status" value="1"/>
</dbReference>
<dbReference type="GO" id="GO:0004077">
    <property type="term" value="F:biotin--[biotin carboxyl-carrier protein] ligase activity"/>
    <property type="evidence" value="ECO:0007669"/>
    <property type="project" value="InterPro"/>
</dbReference>
<dbReference type="PROSITE" id="PS51733">
    <property type="entry name" value="BPL_LPL_CATALYTIC"/>
    <property type="match status" value="1"/>
</dbReference>
<proteinExistence type="inferred from homology"/>
<dbReference type="InterPro" id="IPR004408">
    <property type="entry name" value="Biotin_CoA_COase_ligase"/>
</dbReference>
<dbReference type="GO" id="GO:0005737">
    <property type="term" value="C:cytoplasm"/>
    <property type="evidence" value="ECO:0007669"/>
    <property type="project" value="TreeGrafter"/>
</dbReference>
<dbReference type="Gene3D" id="3.30.930.10">
    <property type="entry name" value="Bira Bifunctional Protein, Domain 2"/>
    <property type="match status" value="1"/>
</dbReference>
<dbReference type="EMBL" id="MDYQ01000121">
    <property type="protein sequence ID" value="PRP81597.1"/>
    <property type="molecule type" value="Genomic_DNA"/>
</dbReference>
<gene>
    <name evidence="4" type="ORF">PROFUN_01104</name>
</gene>
<dbReference type="PANTHER" id="PTHR12835:SF5">
    <property type="entry name" value="BIOTIN--PROTEIN LIGASE"/>
    <property type="match status" value="1"/>
</dbReference>
<evidence type="ECO:0000259" key="3">
    <source>
        <dbReference type="PROSITE" id="PS51733"/>
    </source>
</evidence>
<dbReference type="AlphaFoldDB" id="A0A2P6NCB2"/>
<evidence type="ECO:0000313" key="5">
    <source>
        <dbReference type="Proteomes" id="UP000241769"/>
    </source>
</evidence>
<dbReference type="Pfam" id="PF03099">
    <property type="entry name" value="BPL_LplA_LipB"/>
    <property type="match status" value="1"/>
</dbReference>
<dbReference type="Proteomes" id="UP000241769">
    <property type="component" value="Unassembled WGS sequence"/>
</dbReference>
<dbReference type="FunCoup" id="A0A2P6NCB2">
    <property type="interactions" value="130"/>
</dbReference>
<evidence type="ECO:0000256" key="2">
    <source>
        <dbReference type="ARBA" id="ARBA00022598"/>
    </source>
</evidence>
<dbReference type="OrthoDB" id="16525at2759"/>
<name>A0A2P6NCB2_9EUKA</name>
<feature type="domain" description="BPL/LPL catalytic" evidence="3">
    <location>
        <begin position="34"/>
        <end position="217"/>
    </location>
</feature>
<dbReference type="InterPro" id="IPR004143">
    <property type="entry name" value="BPL_LPL_catalytic"/>
</dbReference>
<evidence type="ECO:0000256" key="1">
    <source>
        <dbReference type="ARBA" id="ARBA00009934"/>
    </source>
</evidence>
<dbReference type="InterPro" id="IPR045864">
    <property type="entry name" value="aa-tRNA-synth_II/BPL/LPL"/>
</dbReference>
<dbReference type="InParanoid" id="A0A2P6NCB2"/>
<comment type="similarity">
    <text evidence="1">Belongs to the biotin--protein ligase family.</text>
</comment>
<accession>A0A2P6NCB2</accession>
<reference evidence="4 5" key="1">
    <citation type="journal article" date="2018" name="Genome Biol. Evol.">
        <title>Multiple Roots of Fruiting Body Formation in Amoebozoa.</title>
        <authorList>
            <person name="Hillmann F."/>
            <person name="Forbes G."/>
            <person name="Novohradska S."/>
            <person name="Ferling I."/>
            <person name="Riege K."/>
            <person name="Groth M."/>
            <person name="Westermann M."/>
            <person name="Marz M."/>
            <person name="Spaller T."/>
            <person name="Winckler T."/>
            <person name="Schaap P."/>
            <person name="Glockner G."/>
        </authorList>
    </citation>
    <scope>NUCLEOTIDE SEQUENCE [LARGE SCALE GENOMIC DNA]</scope>
    <source>
        <strain evidence="4 5">Jena</strain>
    </source>
</reference>
<dbReference type="STRING" id="1890364.A0A2P6NCB2"/>
<dbReference type="CDD" id="cd16442">
    <property type="entry name" value="BPL"/>
    <property type="match status" value="1"/>
</dbReference>
<comment type="caution">
    <text evidence="4">The sequence shown here is derived from an EMBL/GenBank/DDBJ whole genome shotgun (WGS) entry which is preliminary data.</text>
</comment>
<keyword evidence="5" id="KW-1185">Reference proteome</keyword>
<protein>
    <recommendedName>
        <fullName evidence="3">BPL/LPL catalytic domain-containing protein</fullName>
    </recommendedName>
</protein>
<dbReference type="SUPFAM" id="SSF55681">
    <property type="entry name" value="Class II aaRS and biotin synthetases"/>
    <property type="match status" value="1"/>
</dbReference>